<dbReference type="GO" id="GO:0016020">
    <property type="term" value="C:membrane"/>
    <property type="evidence" value="ECO:0007669"/>
    <property type="project" value="TreeGrafter"/>
</dbReference>
<dbReference type="AlphaFoldDB" id="A0A9P7DQF8"/>
<dbReference type="InterPro" id="IPR001180">
    <property type="entry name" value="CNH_dom"/>
</dbReference>
<dbReference type="PANTHER" id="PTHR12894:SF27">
    <property type="entry name" value="TRANSFORMING GROWTH FACTOR-BETA RECEPTOR-ASSOCIATED PROTEIN 1"/>
    <property type="match status" value="1"/>
</dbReference>
<dbReference type="InterPro" id="IPR032914">
    <property type="entry name" value="Vam6/VPS39/TRAP1"/>
</dbReference>
<dbReference type="GO" id="GO:0005737">
    <property type="term" value="C:cytoplasm"/>
    <property type="evidence" value="ECO:0007669"/>
    <property type="project" value="UniProtKB-SubCell"/>
</dbReference>
<evidence type="ECO:0000256" key="1">
    <source>
        <dbReference type="ARBA" id="ARBA00004496"/>
    </source>
</evidence>
<evidence type="ECO:0000256" key="3">
    <source>
        <dbReference type="ARBA" id="ARBA00022490"/>
    </source>
</evidence>
<accession>A0A9P7DQF8</accession>
<proteinExistence type="predicted"/>
<organism evidence="7 8">
    <name type="scientific">Suillus plorans</name>
    <dbReference type="NCBI Taxonomy" id="116603"/>
    <lineage>
        <taxon>Eukaryota</taxon>
        <taxon>Fungi</taxon>
        <taxon>Dikarya</taxon>
        <taxon>Basidiomycota</taxon>
        <taxon>Agaricomycotina</taxon>
        <taxon>Agaricomycetes</taxon>
        <taxon>Agaricomycetidae</taxon>
        <taxon>Boletales</taxon>
        <taxon>Suillineae</taxon>
        <taxon>Suillaceae</taxon>
        <taxon>Suillus</taxon>
    </lineage>
</organism>
<dbReference type="GO" id="GO:0034058">
    <property type="term" value="P:endosomal vesicle fusion"/>
    <property type="evidence" value="ECO:0007669"/>
    <property type="project" value="TreeGrafter"/>
</dbReference>
<dbReference type="Pfam" id="PF00780">
    <property type="entry name" value="CNH"/>
    <property type="match status" value="1"/>
</dbReference>
<reference evidence="7" key="1">
    <citation type="journal article" date="2020" name="New Phytol.">
        <title>Comparative genomics reveals dynamic genome evolution in host specialist ectomycorrhizal fungi.</title>
        <authorList>
            <person name="Lofgren L.A."/>
            <person name="Nguyen N.H."/>
            <person name="Vilgalys R."/>
            <person name="Ruytinx J."/>
            <person name="Liao H.L."/>
            <person name="Branco S."/>
            <person name="Kuo A."/>
            <person name="LaButti K."/>
            <person name="Lipzen A."/>
            <person name="Andreopoulos W."/>
            <person name="Pangilinan J."/>
            <person name="Riley R."/>
            <person name="Hundley H."/>
            <person name="Na H."/>
            <person name="Barry K."/>
            <person name="Grigoriev I.V."/>
            <person name="Stajich J.E."/>
            <person name="Kennedy P.G."/>
        </authorList>
    </citation>
    <scope>NUCLEOTIDE SEQUENCE</scope>
    <source>
        <strain evidence="7">S12</strain>
    </source>
</reference>
<gene>
    <name evidence="7" type="ORF">HD556DRAFT_1439220</name>
</gene>
<protein>
    <recommendedName>
        <fullName evidence="6">CNH domain-containing protein</fullName>
    </recommendedName>
</protein>
<dbReference type="EMBL" id="JABBWE010000009">
    <property type="protein sequence ID" value="KAG1800367.1"/>
    <property type="molecule type" value="Genomic_DNA"/>
</dbReference>
<comment type="subcellular location">
    <subcellularLocation>
        <location evidence="1">Cytoplasm</location>
    </subcellularLocation>
</comment>
<dbReference type="RefSeq" id="XP_041164353.1">
    <property type="nucleotide sequence ID" value="XM_041305938.1"/>
</dbReference>
<sequence length="432" mass="47406">MVNSLEVPPYLLQPLIPRIIAGTVTCAQAFGSEIYVGCSNGELLRYALQPDADPTKILSFSYIPLLDYSPLFLLFPNSSLRYHANLAQLDAYALLSQQSHPSGKQIDELILVPCIARALILCDRQFHIYTLPSLDLVPNAKPIRNVEALAVDHNHLQRPAATSLTTRATSTSANFPTERGKVDAIDLCVIKRSTIAMYSLGEEKLIFTREIPFRPGSLRARRSGRHLCIATADIYSVIDLVTAQMFELLPVTQVEVTAGTIKPHIVVISPSEFLLLSWTGGSTLGLFVTGDGDPVRGTLEWPSYPVSVCLDYPYLTTLLPNGTIEVHSVETQTITQVIPAPDFGEGGKPGLVSCLAGYAAPSSERRDKMRKVKVGLVRSGEVGLKMDDDEVHESQNEEVEEEKDADSVRTKKRTRIVFEDNDDSTDVPSVSI</sequence>
<keyword evidence="4" id="KW-0653">Protein transport</keyword>
<dbReference type="GeneID" id="64599702"/>
<feature type="domain" description="CNH" evidence="6">
    <location>
        <begin position="21"/>
        <end position="353"/>
    </location>
</feature>
<evidence type="ECO:0000256" key="4">
    <source>
        <dbReference type="ARBA" id="ARBA00022927"/>
    </source>
</evidence>
<dbReference type="OrthoDB" id="5325112at2759"/>
<evidence type="ECO:0000256" key="5">
    <source>
        <dbReference type="SAM" id="MobiDB-lite"/>
    </source>
</evidence>
<keyword evidence="2" id="KW-0813">Transport</keyword>
<name>A0A9P7DQF8_9AGAM</name>
<feature type="region of interest" description="Disordered" evidence="5">
    <location>
        <begin position="383"/>
        <end position="432"/>
    </location>
</feature>
<comment type="caution">
    <text evidence="7">The sequence shown here is derived from an EMBL/GenBank/DDBJ whole genome shotgun (WGS) entry which is preliminary data.</text>
</comment>
<evidence type="ECO:0000259" key="6">
    <source>
        <dbReference type="PROSITE" id="PS50219"/>
    </source>
</evidence>
<dbReference type="Proteomes" id="UP000719766">
    <property type="component" value="Unassembled WGS sequence"/>
</dbReference>
<evidence type="ECO:0000313" key="8">
    <source>
        <dbReference type="Proteomes" id="UP000719766"/>
    </source>
</evidence>
<keyword evidence="3" id="KW-0963">Cytoplasm</keyword>
<dbReference type="PANTHER" id="PTHR12894">
    <property type="entry name" value="CNH DOMAIN CONTAINING"/>
    <property type="match status" value="1"/>
</dbReference>
<evidence type="ECO:0000313" key="7">
    <source>
        <dbReference type="EMBL" id="KAG1800367.1"/>
    </source>
</evidence>
<dbReference type="SUPFAM" id="SSF63829">
    <property type="entry name" value="Calcium-dependent phosphotriesterase"/>
    <property type="match status" value="1"/>
</dbReference>
<dbReference type="GO" id="GO:0015031">
    <property type="term" value="P:protein transport"/>
    <property type="evidence" value="ECO:0007669"/>
    <property type="project" value="UniProtKB-KW"/>
</dbReference>
<dbReference type="PROSITE" id="PS50219">
    <property type="entry name" value="CNH"/>
    <property type="match status" value="1"/>
</dbReference>
<feature type="compositionally biased region" description="Acidic residues" evidence="5">
    <location>
        <begin position="387"/>
        <end position="404"/>
    </location>
</feature>
<keyword evidence="8" id="KW-1185">Reference proteome</keyword>
<evidence type="ECO:0000256" key="2">
    <source>
        <dbReference type="ARBA" id="ARBA00022448"/>
    </source>
</evidence>
<dbReference type="GO" id="GO:0006914">
    <property type="term" value="P:autophagy"/>
    <property type="evidence" value="ECO:0007669"/>
    <property type="project" value="TreeGrafter"/>
</dbReference>